<proteinExistence type="predicted"/>
<comment type="caution">
    <text evidence="2">The sequence shown here is derived from an EMBL/GenBank/DDBJ whole genome shotgun (WGS) entry which is preliminary data.</text>
</comment>
<evidence type="ECO:0000256" key="1">
    <source>
        <dbReference type="SAM" id="MobiDB-lite"/>
    </source>
</evidence>
<dbReference type="RefSeq" id="WP_160960982.1">
    <property type="nucleotide sequence ID" value="NZ_WVUD01000017.1"/>
</dbReference>
<evidence type="ECO:0000313" key="2">
    <source>
        <dbReference type="EMBL" id="MYL83599.1"/>
    </source>
</evidence>
<dbReference type="SUPFAM" id="SSF64182">
    <property type="entry name" value="DHH phosphoesterases"/>
    <property type="match status" value="1"/>
</dbReference>
<keyword evidence="3" id="KW-1185">Reference proteome</keyword>
<dbReference type="EMBL" id="WVUD01000017">
    <property type="protein sequence ID" value="MYL83599.1"/>
    <property type="molecule type" value="Genomic_DNA"/>
</dbReference>
<dbReference type="OrthoDB" id="5490569at2"/>
<dbReference type="PANTHER" id="PTHR47618">
    <property type="entry name" value="BIFUNCTIONAL OLIGORIBONUCLEASE AND PAP PHOSPHATASE NRNA"/>
    <property type="match status" value="1"/>
</dbReference>
<name>A0A7C9IP08_9BACT</name>
<feature type="region of interest" description="Disordered" evidence="1">
    <location>
        <begin position="337"/>
        <end position="360"/>
    </location>
</feature>
<dbReference type="Gene3D" id="3.90.1640.10">
    <property type="entry name" value="inorganic pyrophosphatase (n-terminal core)"/>
    <property type="match status" value="1"/>
</dbReference>
<dbReference type="InterPro" id="IPR038763">
    <property type="entry name" value="DHH_sf"/>
</dbReference>
<dbReference type="InterPro" id="IPR051319">
    <property type="entry name" value="Oligoribo/pAp-PDE_c-di-AMP_PDE"/>
</dbReference>
<sequence length="360" mass="39972">MSPVFRKMSQIAAGLTQVIGRGGRWLIVINADPDALAAAMALRRIMAHRAAEVGIAHVNEVKRPDNLAMMRFLRIPAVPFSPKLCEAYDHFAMVDSQPHHHPDFTGRHYSIVIDHHPVLPAHPCQAEYADIRPDYGATSTMMAEYLRGLHIRPGKLLATALVYGIKADTQSFERHFLEADVRAFSALTKHADMTLVRKIISSEYHRRWLKFFSKAFRKMRFVGARGLFVYMDTLESPDLLVMLADFFTRVHGLSWNMLAAVVKGTVVVVFRGDGIGRNMGHMAAKLFGDIGSAGGHRGAARAEIELAKLGGKPVEEWLYKRLTGHKLPSKEQCPVEFPAAPQSERTARAAAGQEKSALVT</sequence>
<dbReference type="Proteomes" id="UP000482487">
    <property type="component" value="Unassembled WGS sequence"/>
</dbReference>
<dbReference type="AlphaFoldDB" id="A0A7C9IP08"/>
<accession>A0A7C9IP08</accession>
<dbReference type="PANTHER" id="PTHR47618:SF1">
    <property type="entry name" value="BIFUNCTIONAL OLIGORIBONUCLEASE AND PAP PHOSPHATASE NRNA"/>
    <property type="match status" value="1"/>
</dbReference>
<organism evidence="2 3">
    <name type="scientific">Solidesulfovibrio aerotolerans</name>
    <dbReference type="NCBI Taxonomy" id="295255"/>
    <lineage>
        <taxon>Bacteria</taxon>
        <taxon>Pseudomonadati</taxon>
        <taxon>Thermodesulfobacteriota</taxon>
        <taxon>Desulfovibrionia</taxon>
        <taxon>Desulfovibrionales</taxon>
        <taxon>Desulfovibrionaceae</taxon>
        <taxon>Solidesulfovibrio</taxon>
    </lineage>
</organism>
<evidence type="ECO:0000313" key="3">
    <source>
        <dbReference type="Proteomes" id="UP000482487"/>
    </source>
</evidence>
<protein>
    <submittedName>
        <fullName evidence="2">Phosphoesterase</fullName>
    </submittedName>
</protein>
<reference evidence="2 3" key="1">
    <citation type="submission" date="2020-01" db="EMBL/GenBank/DDBJ databases">
        <title>Genome sequence of Desulfovibrio aerotolerans DSM 16695(T).</title>
        <authorList>
            <person name="Karnachuk O."/>
            <person name="Avakyan M."/>
            <person name="Mardanov A."/>
            <person name="Kadnikov V."/>
            <person name="Ravin N."/>
        </authorList>
    </citation>
    <scope>NUCLEOTIDE SEQUENCE [LARGE SCALE GENOMIC DNA]</scope>
    <source>
        <strain evidence="2 3">DSM 16695</strain>
    </source>
</reference>
<gene>
    <name evidence="2" type="ORF">GTA51_10730</name>
</gene>